<dbReference type="Proteomes" id="UP001185092">
    <property type="component" value="Unassembled WGS sequence"/>
</dbReference>
<keyword evidence="14" id="KW-1185">Reference proteome</keyword>
<feature type="transmembrane region" description="Helical" evidence="11">
    <location>
        <begin position="90"/>
        <end position="109"/>
    </location>
</feature>
<comment type="function">
    <text evidence="1">Intake of glucose and galactose.</text>
</comment>
<feature type="transmembrane region" description="Helical" evidence="11">
    <location>
        <begin position="151"/>
        <end position="173"/>
    </location>
</feature>
<dbReference type="PANTHER" id="PTHR43702:SF3">
    <property type="entry name" value="PROTEIN TSGA"/>
    <property type="match status" value="1"/>
</dbReference>
<evidence type="ECO:0000256" key="3">
    <source>
        <dbReference type="ARBA" id="ARBA00009120"/>
    </source>
</evidence>
<evidence type="ECO:0000313" key="13">
    <source>
        <dbReference type="EMBL" id="MDR6241697.1"/>
    </source>
</evidence>
<dbReference type="AlphaFoldDB" id="A0AAE3XRA5"/>
<dbReference type="InterPro" id="IPR050375">
    <property type="entry name" value="MFS_TsgA-like"/>
</dbReference>
<name>A0AAE3XRA5_9BACT</name>
<accession>A0AAE3XRA5</accession>
<evidence type="ECO:0000259" key="12">
    <source>
        <dbReference type="PROSITE" id="PS50850"/>
    </source>
</evidence>
<feature type="transmembrane region" description="Helical" evidence="11">
    <location>
        <begin position="320"/>
        <end position="338"/>
    </location>
</feature>
<dbReference type="GO" id="GO:0055056">
    <property type="term" value="F:D-glucose transmembrane transporter activity"/>
    <property type="evidence" value="ECO:0007669"/>
    <property type="project" value="InterPro"/>
</dbReference>
<dbReference type="EMBL" id="JAVDQD010000010">
    <property type="protein sequence ID" value="MDR6241697.1"/>
    <property type="molecule type" value="Genomic_DNA"/>
</dbReference>
<keyword evidence="8 11" id="KW-0812">Transmembrane</keyword>
<feature type="transmembrane region" description="Helical" evidence="11">
    <location>
        <begin position="20"/>
        <end position="40"/>
    </location>
</feature>
<comment type="subcellular location">
    <subcellularLocation>
        <location evidence="2">Cell inner membrane</location>
        <topology evidence="2">Multi-pass membrane protein</topology>
    </subcellularLocation>
</comment>
<evidence type="ECO:0000256" key="5">
    <source>
        <dbReference type="ARBA" id="ARBA00022475"/>
    </source>
</evidence>
<organism evidence="13 14">
    <name type="scientific">Aureibacter tunicatorum</name>
    <dbReference type="NCBI Taxonomy" id="866807"/>
    <lineage>
        <taxon>Bacteria</taxon>
        <taxon>Pseudomonadati</taxon>
        <taxon>Bacteroidota</taxon>
        <taxon>Cytophagia</taxon>
        <taxon>Cytophagales</taxon>
        <taxon>Persicobacteraceae</taxon>
        <taxon>Aureibacter</taxon>
    </lineage>
</organism>
<dbReference type="SUPFAM" id="SSF103473">
    <property type="entry name" value="MFS general substrate transporter"/>
    <property type="match status" value="1"/>
</dbReference>
<feature type="transmembrane region" description="Helical" evidence="11">
    <location>
        <begin position="60"/>
        <end position="78"/>
    </location>
</feature>
<evidence type="ECO:0000256" key="6">
    <source>
        <dbReference type="ARBA" id="ARBA00022519"/>
    </source>
</evidence>
<proteinExistence type="inferred from homology"/>
<dbReference type="InterPro" id="IPR020846">
    <property type="entry name" value="MFS_dom"/>
</dbReference>
<keyword evidence="9 11" id="KW-1133">Transmembrane helix</keyword>
<keyword evidence="7" id="KW-0762">Sugar transport</keyword>
<feature type="domain" description="Major facilitator superfamily (MFS) profile" evidence="12">
    <location>
        <begin position="23"/>
        <end position="432"/>
    </location>
</feature>
<reference evidence="13" key="1">
    <citation type="submission" date="2023-07" db="EMBL/GenBank/DDBJ databases">
        <title>Genomic Encyclopedia of Type Strains, Phase IV (KMG-IV): sequencing the most valuable type-strain genomes for metagenomic binning, comparative biology and taxonomic classification.</title>
        <authorList>
            <person name="Goeker M."/>
        </authorList>
    </citation>
    <scope>NUCLEOTIDE SEQUENCE</scope>
    <source>
        <strain evidence="13">DSM 26174</strain>
    </source>
</reference>
<dbReference type="GO" id="GO:1904659">
    <property type="term" value="P:D-glucose transmembrane transport"/>
    <property type="evidence" value="ECO:0007669"/>
    <property type="project" value="InterPro"/>
</dbReference>
<keyword evidence="10 11" id="KW-0472">Membrane</keyword>
<dbReference type="NCBIfam" id="TIGR01272">
    <property type="entry name" value="gluP"/>
    <property type="match status" value="1"/>
</dbReference>
<feature type="transmembrane region" description="Helical" evidence="11">
    <location>
        <begin position="403"/>
        <end position="423"/>
    </location>
</feature>
<dbReference type="InterPro" id="IPR036259">
    <property type="entry name" value="MFS_trans_sf"/>
</dbReference>
<comment type="caution">
    <text evidence="13">The sequence shown here is derived from an EMBL/GenBank/DDBJ whole genome shotgun (WGS) entry which is preliminary data.</text>
</comment>
<gene>
    <name evidence="13" type="ORF">HNQ88_004784</name>
</gene>
<evidence type="ECO:0000256" key="4">
    <source>
        <dbReference type="ARBA" id="ARBA00022448"/>
    </source>
</evidence>
<protein>
    <submittedName>
        <fullName evidence="13">FHS family L-fucose permease-like MFS transporter</fullName>
    </submittedName>
</protein>
<dbReference type="RefSeq" id="WP_309942704.1">
    <property type="nucleotide sequence ID" value="NZ_AP025308.1"/>
</dbReference>
<keyword evidence="5" id="KW-1003">Cell membrane</keyword>
<sequence length="432" mass="45749">MSTITKESHSPKKQQEKTNYTVPFLIMVFLFFIVGFLTVVNQQLQGPLKDVFDLNNLQTTLVTFSFFLAYPIMGTPAGKLVDKYGYKGTLIIALGILALAMLSFLGAAYLESFGIFLVASFIVGAALTTLQVVINPYISVLGPAESAASRLNLAGGINSLGTVLAPIFVTAVIFGSDVVHVDAVYMPYIFLTVTTLIIAFVVSRLHLPEIAGTTAKNDEGEGKVEGSAWKFRHLVLGIVAIFFYVGVEVAVGANLTLFITGDLSANATFMDAVASLPSILGGGTTLIAFAATMTSLYWGGLMVGRLLSGSVLKGIDGRKLLIIAVSSAIVLCGIGLVTEGIVSVGAFVLMGLFHSVMWPCIFTLAIKDLGPHTSQGSGLLMIGVFGGAVLPLLQGGLADMLGGFHMTYFIVLVGELYILYYALVGCKVIKKK</sequence>
<feature type="transmembrane region" description="Helical" evidence="11">
    <location>
        <begin position="378"/>
        <end position="397"/>
    </location>
</feature>
<feature type="transmembrane region" description="Helical" evidence="11">
    <location>
        <begin position="234"/>
        <end position="259"/>
    </location>
</feature>
<evidence type="ECO:0000256" key="9">
    <source>
        <dbReference type="ARBA" id="ARBA00022989"/>
    </source>
</evidence>
<keyword evidence="6" id="KW-0997">Cell inner membrane</keyword>
<dbReference type="Pfam" id="PF07690">
    <property type="entry name" value="MFS_1"/>
    <property type="match status" value="1"/>
</dbReference>
<feature type="transmembrane region" description="Helical" evidence="11">
    <location>
        <begin position="344"/>
        <end position="366"/>
    </location>
</feature>
<dbReference type="CDD" id="cd17394">
    <property type="entry name" value="MFS_FucP_like"/>
    <property type="match status" value="1"/>
</dbReference>
<evidence type="ECO:0000256" key="2">
    <source>
        <dbReference type="ARBA" id="ARBA00004429"/>
    </source>
</evidence>
<dbReference type="InterPro" id="IPR011701">
    <property type="entry name" value="MFS"/>
</dbReference>
<dbReference type="PANTHER" id="PTHR43702">
    <property type="entry name" value="L-FUCOSE-PROTON SYMPORTER"/>
    <property type="match status" value="1"/>
</dbReference>
<evidence type="ECO:0000256" key="11">
    <source>
        <dbReference type="SAM" id="Phobius"/>
    </source>
</evidence>
<dbReference type="InterPro" id="IPR005964">
    <property type="entry name" value="Glc/Gal_transptr_bac"/>
</dbReference>
<comment type="similarity">
    <text evidence="3">Belongs to the major facilitator superfamily. FHS transporter (TC 2.A.1.7) family.</text>
</comment>
<feature type="transmembrane region" description="Helical" evidence="11">
    <location>
        <begin position="279"/>
        <end position="299"/>
    </location>
</feature>
<evidence type="ECO:0000256" key="7">
    <source>
        <dbReference type="ARBA" id="ARBA00022597"/>
    </source>
</evidence>
<keyword evidence="4" id="KW-0813">Transport</keyword>
<evidence type="ECO:0000256" key="1">
    <source>
        <dbReference type="ARBA" id="ARBA00003321"/>
    </source>
</evidence>
<evidence type="ECO:0000256" key="10">
    <source>
        <dbReference type="ARBA" id="ARBA00023136"/>
    </source>
</evidence>
<feature type="transmembrane region" description="Helical" evidence="11">
    <location>
        <begin position="185"/>
        <end position="207"/>
    </location>
</feature>
<feature type="transmembrane region" description="Helical" evidence="11">
    <location>
        <begin position="115"/>
        <end position="139"/>
    </location>
</feature>
<evidence type="ECO:0000313" key="14">
    <source>
        <dbReference type="Proteomes" id="UP001185092"/>
    </source>
</evidence>
<dbReference type="GO" id="GO:0005886">
    <property type="term" value="C:plasma membrane"/>
    <property type="evidence" value="ECO:0007669"/>
    <property type="project" value="UniProtKB-SubCell"/>
</dbReference>
<dbReference type="GO" id="GO:0005354">
    <property type="term" value="F:galactose transmembrane transporter activity"/>
    <property type="evidence" value="ECO:0007669"/>
    <property type="project" value="InterPro"/>
</dbReference>
<dbReference type="Gene3D" id="1.20.1250.20">
    <property type="entry name" value="MFS general substrate transporter like domains"/>
    <property type="match status" value="2"/>
</dbReference>
<dbReference type="PROSITE" id="PS50850">
    <property type="entry name" value="MFS"/>
    <property type="match status" value="1"/>
</dbReference>
<evidence type="ECO:0000256" key="8">
    <source>
        <dbReference type="ARBA" id="ARBA00022692"/>
    </source>
</evidence>